<accession>A0A9E7HVL1</accession>
<protein>
    <submittedName>
        <fullName evidence="2">Uncharacterized protein</fullName>
    </submittedName>
</protein>
<dbReference type="AlphaFoldDB" id="A0A9E7HVL1"/>
<evidence type="ECO:0000313" key="3">
    <source>
        <dbReference type="Proteomes" id="UP001055439"/>
    </source>
</evidence>
<evidence type="ECO:0000256" key="1">
    <source>
        <dbReference type="SAM" id="MobiDB-lite"/>
    </source>
</evidence>
<reference evidence="2" key="1">
    <citation type="submission" date="2022-05" db="EMBL/GenBank/DDBJ databases">
        <title>The Musa troglodytarum L. genome provides insights into the mechanism of non-climacteric behaviour and enrichment of carotenoids.</title>
        <authorList>
            <person name="Wang J."/>
        </authorList>
    </citation>
    <scope>NUCLEOTIDE SEQUENCE</scope>
    <source>
        <tissue evidence="2">Leaf</tissue>
    </source>
</reference>
<proteinExistence type="predicted"/>
<organism evidence="2 3">
    <name type="scientific">Musa troglodytarum</name>
    <name type="common">fe'i banana</name>
    <dbReference type="NCBI Taxonomy" id="320322"/>
    <lineage>
        <taxon>Eukaryota</taxon>
        <taxon>Viridiplantae</taxon>
        <taxon>Streptophyta</taxon>
        <taxon>Embryophyta</taxon>
        <taxon>Tracheophyta</taxon>
        <taxon>Spermatophyta</taxon>
        <taxon>Magnoliopsida</taxon>
        <taxon>Liliopsida</taxon>
        <taxon>Zingiberales</taxon>
        <taxon>Musaceae</taxon>
        <taxon>Musa</taxon>
    </lineage>
</organism>
<dbReference type="EMBL" id="CP097510">
    <property type="protein sequence ID" value="URE36363.1"/>
    <property type="molecule type" value="Genomic_DNA"/>
</dbReference>
<sequence length="131" mass="14324">MDELLDGHLIDGQVQILTDVRSPAKVNKGGHREGRLQAGLDGDGQPNAEKRMEGLLIVLTWSDASDPALIPACLFASTQLLFGYDLVEDPSGVFYRRHDRVEATPLSRGLAPREHASGCAHWLPRWGGRQG</sequence>
<dbReference type="Proteomes" id="UP001055439">
    <property type="component" value="Chromosome 8"/>
</dbReference>
<feature type="region of interest" description="Disordered" evidence="1">
    <location>
        <begin position="24"/>
        <end position="45"/>
    </location>
</feature>
<name>A0A9E7HVL1_9LILI</name>
<gene>
    <name evidence="2" type="ORF">MUK42_07377</name>
</gene>
<evidence type="ECO:0000313" key="2">
    <source>
        <dbReference type="EMBL" id="URE36363.1"/>
    </source>
</evidence>
<keyword evidence="3" id="KW-1185">Reference proteome</keyword>